<evidence type="ECO:0000256" key="3">
    <source>
        <dbReference type="ARBA" id="ARBA00022679"/>
    </source>
</evidence>
<sequence>MSTPKKHVVLFPFTSKGHIAGFLSLASRLHRILPHATITLVSTPRNVAALRAAAAAPFLDFHALRFDPAEHGLPPGGKSQDEIFPPLLIPLYEAFETLQPAFDDFVASTAAAAARVVVISDVFVAWTVEVARRHGCGHAFFASCGAFGSAVTHSLFTHLPLRPEEPSGRVFLPEYPDLVIHRLQVPKYMLYQYGLPAAGAANDGSGGRADRRFLDRQLAHGNNTDAVLVNAVAEPEPAGLAMLRRTLRVLPVWPIGPLSRDRRDAATEPTDDTVLRWMDTQLPGSVLYISFGTNSMIRPEHMLELAAALESSGRCFLWKIKPPEGDVAGLNGGATTPSSYSRWLAEGFEERVTASKRGLLVRILAHPSTAAFLSHCGWSSVLESMAHGVPVIGWPLTAEQFHNVMVLEGLGVCVEVARGNTDETVVERRRVAEVVKMVMGETAKADDMRRRVQEVRTMMVDAWKEEGGSSFEASQAFLEAMKLK</sequence>
<keyword evidence="2" id="KW-0328">Glycosyltransferase</keyword>
<dbReference type="PANTHER" id="PTHR48047">
    <property type="entry name" value="GLYCOSYLTRANSFERASE"/>
    <property type="match status" value="1"/>
</dbReference>
<evidence type="ECO:0000313" key="6">
    <source>
        <dbReference type="Proteomes" id="UP000026961"/>
    </source>
</evidence>
<dbReference type="GO" id="GO:0035251">
    <property type="term" value="F:UDP-glucosyltransferase activity"/>
    <property type="evidence" value="ECO:0007669"/>
    <property type="project" value="TreeGrafter"/>
</dbReference>
<name>A0A0D9ZIB1_9ORYZ</name>
<reference evidence="5" key="1">
    <citation type="submission" date="2015-04" db="UniProtKB">
        <authorList>
            <consortium name="EnsemblPlants"/>
        </authorList>
    </citation>
    <scope>IDENTIFICATION</scope>
</reference>
<organism evidence="5">
    <name type="scientific">Oryza glumipatula</name>
    <dbReference type="NCBI Taxonomy" id="40148"/>
    <lineage>
        <taxon>Eukaryota</taxon>
        <taxon>Viridiplantae</taxon>
        <taxon>Streptophyta</taxon>
        <taxon>Embryophyta</taxon>
        <taxon>Tracheophyta</taxon>
        <taxon>Spermatophyta</taxon>
        <taxon>Magnoliopsida</taxon>
        <taxon>Liliopsida</taxon>
        <taxon>Poales</taxon>
        <taxon>Poaceae</taxon>
        <taxon>BOP clade</taxon>
        <taxon>Oryzoideae</taxon>
        <taxon>Oryzeae</taxon>
        <taxon>Oryzinae</taxon>
        <taxon>Oryza</taxon>
    </lineage>
</organism>
<dbReference type="Gramene" id="OGLUM04G05750.1">
    <property type="protein sequence ID" value="OGLUM04G05750.1"/>
    <property type="gene ID" value="OGLUM04G05750"/>
</dbReference>
<keyword evidence="6" id="KW-1185">Reference proteome</keyword>
<dbReference type="Proteomes" id="UP000026961">
    <property type="component" value="Chromosome 4"/>
</dbReference>
<dbReference type="PANTHER" id="PTHR48047:SF107">
    <property type="entry name" value="UDP-GLYCOSYLTRANSFERASE 92A1-LIKE"/>
    <property type="match status" value="1"/>
</dbReference>
<dbReference type="CDD" id="cd03784">
    <property type="entry name" value="GT1_Gtf-like"/>
    <property type="match status" value="1"/>
</dbReference>
<proteinExistence type="inferred from homology"/>
<dbReference type="FunFam" id="3.40.50.2000:FF:000060">
    <property type="entry name" value="Glycosyltransferase"/>
    <property type="match status" value="1"/>
</dbReference>
<dbReference type="InterPro" id="IPR058980">
    <property type="entry name" value="Glyco_transf_N"/>
</dbReference>
<dbReference type="AlphaFoldDB" id="A0A0D9ZIB1"/>
<evidence type="ECO:0000313" key="5">
    <source>
        <dbReference type="EnsemblPlants" id="OGLUM04G05750.1"/>
    </source>
</evidence>
<evidence type="ECO:0000256" key="2">
    <source>
        <dbReference type="ARBA" id="ARBA00022676"/>
    </source>
</evidence>
<evidence type="ECO:0000256" key="1">
    <source>
        <dbReference type="ARBA" id="ARBA00009995"/>
    </source>
</evidence>
<accession>A0A0D9ZIB1</accession>
<dbReference type="Pfam" id="PF00201">
    <property type="entry name" value="UDPGT"/>
    <property type="match status" value="1"/>
</dbReference>
<reference evidence="5" key="2">
    <citation type="submission" date="2018-05" db="EMBL/GenBank/DDBJ databases">
        <title>OgluRS3 (Oryza glumaepatula Reference Sequence Version 3).</title>
        <authorList>
            <person name="Zhang J."/>
            <person name="Kudrna D."/>
            <person name="Lee S."/>
            <person name="Talag J."/>
            <person name="Welchert J."/>
            <person name="Wing R.A."/>
        </authorList>
    </citation>
    <scope>NUCLEOTIDE SEQUENCE [LARGE SCALE GENOMIC DNA]</scope>
</reference>
<evidence type="ECO:0000259" key="4">
    <source>
        <dbReference type="Pfam" id="PF26168"/>
    </source>
</evidence>
<feature type="domain" description="Glycosyltransferase N-terminal" evidence="4">
    <location>
        <begin position="8"/>
        <end position="153"/>
    </location>
</feature>
<dbReference type="InterPro" id="IPR002213">
    <property type="entry name" value="UDP_glucos_trans"/>
</dbReference>
<dbReference type="Pfam" id="PF26168">
    <property type="entry name" value="Glyco_transf_N"/>
    <property type="match status" value="1"/>
</dbReference>
<dbReference type="FunFam" id="3.40.50.2000:FF:000103">
    <property type="entry name" value="Glycosyltransferase"/>
    <property type="match status" value="1"/>
</dbReference>
<dbReference type="Gene3D" id="3.40.50.2000">
    <property type="entry name" value="Glycogen Phosphorylase B"/>
    <property type="match status" value="2"/>
</dbReference>
<dbReference type="SUPFAM" id="SSF53756">
    <property type="entry name" value="UDP-Glycosyltransferase/glycogen phosphorylase"/>
    <property type="match status" value="1"/>
</dbReference>
<keyword evidence="3" id="KW-0808">Transferase</keyword>
<protein>
    <recommendedName>
        <fullName evidence="4">Glycosyltransferase N-terminal domain-containing protein</fullName>
    </recommendedName>
</protein>
<dbReference type="EnsemblPlants" id="OGLUM04G05750.1">
    <property type="protein sequence ID" value="OGLUM04G05750.1"/>
    <property type="gene ID" value="OGLUM04G05750"/>
</dbReference>
<comment type="similarity">
    <text evidence="1">Belongs to the UDP-glycosyltransferase family.</text>
</comment>
<dbReference type="eggNOG" id="KOG1192">
    <property type="taxonomic scope" value="Eukaryota"/>
</dbReference>
<dbReference type="HOGENOM" id="CLU_001724_2_2_1"/>